<protein>
    <submittedName>
        <fullName evidence="1">Uncharacterized protein</fullName>
    </submittedName>
</protein>
<dbReference type="Proteomes" id="UP000251835">
    <property type="component" value="Unassembled WGS sequence"/>
</dbReference>
<keyword evidence="2" id="KW-1185">Reference proteome</keyword>
<evidence type="ECO:0000313" key="2">
    <source>
        <dbReference type="Proteomes" id="UP000251835"/>
    </source>
</evidence>
<dbReference type="EMBL" id="QENZ01000004">
    <property type="protein sequence ID" value="PVX50704.1"/>
    <property type="molecule type" value="Genomic_DNA"/>
</dbReference>
<comment type="caution">
    <text evidence="1">The sequence shown here is derived from an EMBL/GenBank/DDBJ whole genome shotgun (WGS) entry which is preliminary data.</text>
</comment>
<reference evidence="1 2" key="1">
    <citation type="submission" date="2018-05" db="EMBL/GenBank/DDBJ databases">
        <title>Genomic Encyclopedia of Type Strains, Phase IV (KMG-IV): sequencing the most valuable type-strain genomes for metagenomic binning, comparative biology and taxonomic classification.</title>
        <authorList>
            <person name="Goeker M."/>
        </authorList>
    </citation>
    <scope>NUCLEOTIDE SEQUENCE [LARGE SCALE GENOMIC DNA]</scope>
    <source>
        <strain evidence="1 2">DSM 28579</strain>
    </source>
</reference>
<dbReference type="AlphaFoldDB" id="A0A7L4UNU9"/>
<dbReference type="OrthoDB" id="1144067at2"/>
<evidence type="ECO:0000313" key="1">
    <source>
        <dbReference type="EMBL" id="PVX50704.1"/>
    </source>
</evidence>
<accession>A0A7L4UNU9</accession>
<proteinExistence type="predicted"/>
<sequence length="105" mass="11891">MKNKWIKLIVCVLLDAFGYLSYAVLGIGETIDIVWAPVAGWLNYQMFKEEAGAAAGLFTFVEEALPGTDFIPSFTITWLYAHVFSKNKKIKKTTSFLENFTKRSE</sequence>
<dbReference type="RefSeq" id="WP_116496262.1">
    <property type="nucleotide sequence ID" value="NZ_QENZ01000004.1"/>
</dbReference>
<name>A0A7L4UNU9_BALHA</name>
<gene>
    <name evidence="1" type="ORF">C7377_1017</name>
</gene>
<organism evidence="1 2">
    <name type="scientific">Balneicella halophila</name>
    <dbReference type="NCBI Taxonomy" id="1537566"/>
    <lineage>
        <taxon>Bacteria</taxon>
        <taxon>Pseudomonadati</taxon>
        <taxon>Bacteroidota</taxon>
        <taxon>Bacteroidia</taxon>
        <taxon>Bacteroidales</taxon>
        <taxon>Balneicellaceae</taxon>
        <taxon>Balneicella</taxon>
    </lineage>
</organism>